<gene>
    <name evidence="3" type="ORF">GCM10010405_27020</name>
</gene>
<keyword evidence="2" id="KW-0472">Membrane</keyword>
<dbReference type="RefSeq" id="WP_344322530.1">
    <property type="nucleotide sequence ID" value="NZ_BAAASZ010000020.1"/>
</dbReference>
<proteinExistence type="predicted"/>
<organism evidence="3 4">
    <name type="scientific">Streptomyces macrosporus</name>
    <dbReference type="NCBI Taxonomy" id="44032"/>
    <lineage>
        <taxon>Bacteria</taxon>
        <taxon>Bacillati</taxon>
        <taxon>Actinomycetota</taxon>
        <taxon>Actinomycetes</taxon>
        <taxon>Kitasatosporales</taxon>
        <taxon>Streptomycetaceae</taxon>
        <taxon>Streptomyces</taxon>
    </lineage>
</organism>
<sequence length="254" mass="28186">MSTGLIITLIVVAVVVIALALYLAGRRKGPHSLRRRFGPEYERTVAQHGGDVKAAEKELQERLRRHGDLRMQPLTPQERESYAAQWAAVQERFVDSPAEAVAEADRLLGRLAEARGFPGDGYDEQVAALSVHHPHRVQGYREMHAVAVLGREGQADTERLREALVHARALYEDLVAQPAAEPDRHAGHGRAADDRHGGHDDRHGGHGGGHVEHGRDVHADGEPRRHGRFAEKLHALRTPHRHEPQHHGTSRRSA</sequence>
<reference evidence="3 4" key="1">
    <citation type="journal article" date="2019" name="Int. J. Syst. Evol. Microbiol.">
        <title>The Global Catalogue of Microorganisms (GCM) 10K type strain sequencing project: providing services to taxonomists for standard genome sequencing and annotation.</title>
        <authorList>
            <consortium name="The Broad Institute Genomics Platform"/>
            <consortium name="The Broad Institute Genome Sequencing Center for Infectious Disease"/>
            <person name="Wu L."/>
            <person name="Ma J."/>
        </authorList>
    </citation>
    <scope>NUCLEOTIDE SEQUENCE [LARGE SCALE GENOMIC DNA]</scope>
    <source>
        <strain evidence="3 4">JCM 6305</strain>
    </source>
</reference>
<feature type="region of interest" description="Disordered" evidence="1">
    <location>
        <begin position="178"/>
        <end position="254"/>
    </location>
</feature>
<keyword evidence="4" id="KW-1185">Reference proteome</keyword>
<evidence type="ECO:0000313" key="4">
    <source>
        <dbReference type="Proteomes" id="UP001501638"/>
    </source>
</evidence>
<feature type="compositionally biased region" description="Basic and acidic residues" evidence="1">
    <location>
        <begin position="181"/>
        <end position="234"/>
    </location>
</feature>
<evidence type="ECO:0008006" key="5">
    <source>
        <dbReference type="Google" id="ProtNLM"/>
    </source>
</evidence>
<evidence type="ECO:0000256" key="1">
    <source>
        <dbReference type="SAM" id="MobiDB-lite"/>
    </source>
</evidence>
<name>A0ABN3JW72_9ACTN</name>
<keyword evidence="2" id="KW-1133">Transmembrane helix</keyword>
<accession>A0ABN3JW72</accession>
<protein>
    <recommendedName>
        <fullName evidence="5">Secreted protein</fullName>
    </recommendedName>
</protein>
<dbReference type="Proteomes" id="UP001501638">
    <property type="component" value="Unassembled WGS sequence"/>
</dbReference>
<keyword evidence="2" id="KW-0812">Transmembrane</keyword>
<dbReference type="EMBL" id="BAAASZ010000020">
    <property type="protein sequence ID" value="GAA2442105.1"/>
    <property type="molecule type" value="Genomic_DNA"/>
</dbReference>
<evidence type="ECO:0000313" key="3">
    <source>
        <dbReference type="EMBL" id="GAA2442105.1"/>
    </source>
</evidence>
<comment type="caution">
    <text evidence="3">The sequence shown here is derived from an EMBL/GenBank/DDBJ whole genome shotgun (WGS) entry which is preliminary data.</text>
</comment>
<feature type="transmembrane region" description="Helical" evidence="2">
    <location>
        <begin position="6"/>
        <end position="25"/>
    </location>
</feature>
<evidence type="ECO:0000256" key="2">
    <source>
        <dbReference type="SAM" id="Phobius"/>
    </source>
</evidence>